<name>A0ABY7TRN5_9SPHN</name>
<dbReference type="InterPro" id="IPR010982">
    <property type="entry name" value="Lambda_DNA-bd_dom_sf"/>
</dbReference>
<gene>
    <name evidence="2" type="ORF">PQ455_20845</name>
</gene>
<dbReference type="CDD" id="cd00093">
    <property type="entry name" value="HTH_XRE"/>
    <property type="match status" value="1"/>
</dbReference>
<evidence type="ECO:0000313" key="2">
    <source>
        <dbReference type="EMBL" id="WCT75873.1"/>
    </source>
</evidence>
<dbReference type="EMBL" id="CP117414">
    <property type="protein sequence ID" value="WCT75873.1"/>
    <property type="molecule type" value="Genomic_DNA"/>
</dbReference>
<dbReference type="SUPFAM" id="SSF47413">
    <property type="entry name" value="lambda repressor-like DNA-binding domains"/>
    <property type="match status" value="1"/>
</dbReference>
<keyword evidence="2" id="KW-0614">Plasmid</keyword>
<sequence length="141" mass="15740">MSQPSTLGARIKAIRRVAGMGQDALAQALGFSTRSLISWERDVVEPPLGVVRQLCRDHEVDVGWLVFGTDTTPARHHGPADWPRYERLLAMIEALRVDVGLRLKPGRCQVLARSLYDEGDDADADTRRRLRHMLLALSQGD</sequence>
<dbReference type="SMART" id="SM00530">
    <property type="entry name" value="HTH_XRE"/>
    <property type="match status" value="1"/>
</dbReference>
<reference evidence="2 3" key="1">
    <citation type="submission" date="2023-02" db="EMBL/GenBank/DDBJ databases">
        <title>Genome sequence of Sphingomonas naphthae.</title>
        <authorList>
            <person name="Kim S."/>
            <person name="Heo J."/>
            <person name="Kwon S.-W."/>
        </authorList>
    </citation>
    <scope>NUCLEOTIDE SEQUENCE [LARGE SCALE GENOMIC DNA]</scope>
    <source>
        <strain evidence="2 3">KACC 18716</strain>
        <plasmid evidence="2 3">unnamed3</plasmid>
    </source>
</reference>
<evidence type="ECO:0000313" key="3">
    <source>
        <dbReference type="Proteomes" id="UP001220395"/>
    </source>
</evidence>
<dbReference type="Pfam" id="PF13560">
    <property type="entry name" value="HTH_31"/>
    <property type="match status" value="1"/>
</dbReference>
<dbReference type="PROSITE" id="PS50943">
    <property type="entry name" value="HTH_CROC1"/>
    <property type="match status" value="1"/>
</dbReference>
<dbReference type="Proteomes" id="UP001220395">
    <property type="component" value="Plasmid unnamed3"/>
</dbReference>
<keyword evidence="3" id="KW-1185">Reference proteome</keyword>
<dbReference type="InterPro" id="IPR001387">
    <property type="entry name" value="Cro/C1-type_HTH"/>
</dbReference>
<organism evidence="2 3">
    <name type="scientific">Sphingomonas naphthae</name>
    <dbReference type="NCBI Taxonomy" id="1813468"/>
    <lineage>
        <taxon>Bacteria</taxon>
        <taxon>Pseudomonadati</taxon>
        <taxon>Pseudomonadota</taxon>
        <taxon>Alphaproteobacteria</taxon>
        <taxon>Sphingomonadales</taxon>
        <taxon>Sphingomonadaceae</taxon>
        <taxon>Sphingomonas</taxon>
    </lineage>
</organism>
<dbReference type="Gene3D" id="1.10.260.40">
    <property type="entry name" value="lambda repressor-like DNA-binding domains"/>
    <property type="match status" value="1"/>
</dbReference>
<geneLocation type="plasmid" evidence="2 3">
    <name>unnamed3</name>
</geneLocation>
<dbReference type="RefSeq" id="WP_273692243.1">
    <property type="nucleotide sequence ID" value="NZ_CP117414.1"/>
</dbReference>
<feature type="domain" description="HTH cro/C1-type" evidence="1">
    <location>
        <begin position="11"/>
        <end position="65"/>
    </location>
</feature>
<evidence type="ECO:0000259" key="1">
    <source>
        <dbReference type="PROSITE" id="PS50943"/>
    </source>
</evidence>
<protein>
    <submittedName>
        <fullName evidence="2">Helix-turn-helix transcriptional regulator</fullName>
    </submittedName>
</protein>
<accession>A0ABY7TRN5</accession>
<proteinExistence type="predicted"/>